<dbReference type="OrthoDB" id="9822812at2"/>
<protein>
    <submittedName>
        <fullName evidence="1">Uncharacterized protein</fullName>
    </submittedName>
</protein>
<dbReference type="AlphaFoldDB" id="A0A1H1MWC0"/>
<evidence type="ECO:0000313" key="2">
    <source>
        <dbReference type="Proteomes" id="UP000243359"/>
    </source>
</evidence>
<reference evidence="2" key="1">
    <citation type="submission" date="2016-10" db="EMBL/GenBank/DDBJ databases">
        <authorList>
            <person name="Varghese N."/>
            <person name="Submissions S."/>
        </authorList>
    </citation>
    <scope>NUCLEOTIDE SEQUENCE [LARGE SCALE GENOMIC DNA]</scope>
    <source>
        <strain evidence="2">KCTC 32247</strain>
    </source>
</reference>
<name>A0A1H1MWC0_9PSED</name>
<evidence type="ECO:0000313" key="1">
    <source>
        <dbReference type="EMBL" id="SDR90755.1"/>
    </source>
</evidence>
<proteinExistence type="predicted"/>
<keyword evidence="2" id="KW-1185">Reference proteome</keyword>
<gene>
    <name evidence="1" type="ORF">SAMN05216221_0625</name>
</gene>
<dbReference type="RefSeq" id="WP_090347567.1">
    <property type="nucleotide sequence ID" value="NZ_LT629751.1"/>
</dbReference>
<dbReference type="Proteomes" id="UP000243359">
    <property type="component" value="Chromosome I"/>
</dbReference>
<dbReference type="EMBL" id="LT629751">
    <property type="protein sequence ID" value="SDR90755.1"/>
    <property type="molecule type" value="Genomic_DNA"/>
</dbReference>
<organism evidence="1 2">
    <name type="scientific">Pseudomonas oryzae</name>
    <dbReference type="NCBI Taxonomy" id="1392877"/>
    <lineage>
        <taxon>Bacteria</taxon>
        <taxon>Pseudomonadati</taxon>
        <taxon>Pseudomonadota</taxon>
        <taxon>Gammaproteobacteria</taxon>
        <taxon>Pseudomonadales</taxon>
        <taxon>Pseudomonadaceae</taxon>
        <taxon>Pseudomonas</taxon>
    </lineage>
</organism>
<sequence length="151" mass="17264">MRTYESLFGWADHDLIGHPAREILGLAERHGRPHASTGMPLEIPVPFELPDLNKLVDRPDAYMSAVQLEEAIRVLYGAVDYHWFPHRQIFATTRPFEVLPAWATPEHGLVIDPNWLPFQREALEVVQRFVDELASRGLVRYVAREVGSLKA</sequence>
<accession>A0A1H1MWC0</accession>